<reference evidence="3" key="2">
    <citation type="submission" date="2022-10" db="EMBL/GenBank/DDBJ databases">
        <authorList>
            <consortium name="ENA_rothamsted_submissions"/>
            <consortium name="culmorum"/>
            <person name="King R."/>
        </authorList>
    </citation>
    <scope>NUCLEOTIDE SEQUENCE</scope>
</reference>
<feature type="domain" description="MD-2-related lipid-recognition" evidence="2">
    <location>
        <begin position="23"/>
        <end position="152"/>
    </location>
</feature>
<sequence>MYKFVAFAVLAVILAPAVSATFWRNCLGVRGPDHIETPLCDAERCFAVRGQPFIANVTLSSPDVHQELLVENIAFIFGIPVQLPVEPPHDNGCNQLYVNGVFHGCPTLPDVPHIWMINQDIPGFLPAFQNTVVRYTLTDRGTLVGCVEITATLV</sequence>
<dbReference type="InterPro" id="IPR003172">
    <property type="entry name" value="ML_dom"/>
</dbReference>
<accession>A0A9N9X1H7</accession>
<dbReference type="OrthoDB" id="10372760at2759"/>
<keyword evidence="4" id="KW-1185">Reference proteome</keyword>
<evidence type="ECO:0000313" key="4">
    <source>
        <dbReference type="Proteomes" id="UP001153620"/>
    </source>
</evidence>
<gene>
    <name evidence="3" type="ORF">CHIRRI_LOCUS14923</name>
</gene>
<keyword evidence="1" id="KW-0732">Signal</keyword>
<reference evidence="3" key="1">
    <citation type="submission" date="2022-01" db="EMBL/GenBank/DDBJ databases">
        <authorList>
            <person name="King R."/>
        </authorList>
    </citation>
    <scope>NUCLEOTIDE SEQUENCE</scope>
</reference>
<evidence type="ECO:0000313" key="3">
    <source>
        <dbReference type="EMBL" id="CAG9812118.1"/>
    </source>
</evidence>
<feature type="chain" id="PRO_5040264209" description="MD-2-related lipid-recognition domain-containing protein" evidence="1">
    <location>
        <begin position="21"/>
        <end position="154"/>
    </location>
</feature>
<dbReference type="EMBL" id="OU895880">
    <property type="protein sequence ID" value="CAG9812118.1"/>
    <property type="molecule type" value="Genomic_DNA"/>
</dbReference>
<evidence type="ECO:0000256" key="1">
    <source>
        <dbReference type="SAM" id="SignalP"/>
    </source>
</evidence>
<protein>
    <recommendedName>
        <fullName evidence="2">MD-2-related lipid-recognition domain-containing protein</fullName>
    </recommendedName>
</protein>
<proteinExistence type="predicted"/>
<dbReference type="Pfam" id="PF02221">
    <property type="entry name" value="E1_DerP2_DerF2"/>
    <property type="match status" value="1"/>
</dbReference>
<organism evidence="3 4">
    <name type="scientific">Chironomus riparius</name>
    <dbReference type="NCBI Taxonomy" id="315576"/>
    <lineage>
        <taxon>Eukaryota</taxon>
        <taxon>Metazoa</taxon>
        <taxon>Ecdysozoa</taxon>
        <taxon>Arthropoda</taxon>
        <taxon>Hexapoda</taxon>
        <taxon>Insecta</taxon>
        <taxon>Pterygota</taxon>
        <taxon>Neoptera</taxon>
        <taxon>Endopterygota</taxon>
        <taxon>Diptera</taxon>
        <taxon>Nematocera</taxon>
        <taxon>Chironomoidea</taxon>
        <taxon>Chironomidae</taxon>
        <taxon>Chironominae</taxon>
        <taxon>Chironomus</taxon>
    </lineage>
</organism>
<dbReference type="Gene3D" id="2.60.40.770">
    <property type="match status" value="1"/>
</dbReference>
<dbReference type="SUPFAM" id="SSF81296">
    <property type="entry name" value="E set domains"/>
    <property type="match status" value="1"/>
</dbReference>
<dbReference type="InterPro" id="IPR014756">
    <property type="entry name" value="Ig_E-set"/>
</dbReference>
<feature type="signal peptide" evidence="1">
    <location>
        <begin position="1"/>
        <end position="20"/>
    </location>
</feature>
<name>A0A9N9X1H7_9DIPT</name>
<dbReference type="AlphaFoldDB" id="A0A9N9X1H7"/>
<dbReference type="Proteomes" id="UP001153620">
    <property type="component" value="Chromosome 4"/>
</dbReference>
<evidence type="ECO:0000259" key="2">
    <source>
        <dbReference type="Pfam" id="PF02221"/>
    </source>
</evidence>